<organism evidence="2 3">
    <name type="scientific">Mucilaginibacter xinganensis</name>
    <dbReference type="NCBI Taxonomy" id="1234841"/>
    <lineage>
        <taxon>Bacteria</taxon>
        <taxon>Pseudomonadati</taxon>
        <taxon>Bacteroidota</taxon>
        <taxon>Sphingobacteriia</taxon>
        <taxon>Sphingobacteriales</taxon>
        <taxon>Sphingobacteriaceae</taxon>
        <taxon>Mucilaginibacter</taxon>
    </lineage>
</organism>
<feature type="chain" id="PRO_5012962816" evidence="1">
    <location>
        <begin position="22"/>
        <end position="60"/>
    </location>
</feature>
<dbReference type="PROSITE" id="PS51257">
    <property type="entry name" value="PROKAR_LIPOPROTEIN"/>
    <property type="match status" value="1"/>
</dbReference>
<dbReference type="EMBL" id="CP022743">
    <property type="protein sequence ID" value="ASU36224.1"/>
    <property type="molecule type" value="Genomic_DNA"/>
</dbReference>
<dbReference type="AlphaFoldDB" id="A0A223P2P2"/>
<feature type="signal peptide" evidence="1">
    <location>
        <begin position="1"/>
        <end position="21"/>
    </location>
</feature>
<dbReference type="KEGG" id="muc:MuYL_4339"/>
<evidence type="ECO:0000313" key="2">
    <source>
        <dbReference type="EMBL" id="ASU36224.1"/>
    </source>
</evidence>
<keyword evidence="1" id="KW-0732">Signal</keyword>
<accession>A0A223P2P2</accession>
<evidence type="ECO:0000256" key="1">
    <source>
        <dbReference type="SAM" id="SignalP"/>
    </source>
</evidence>
<name>A0A223P2P2_9SPHI</name>
<dbReference type="RefSeq" id="WP_094572279.1">
    <property type="nucleotide sequence ID" value="NZ_CP022743.1"/>
</dbReference>
<proteinExistence type="predicted"/>
<dbReference type="OrthoDB" id="10003712at2"/>
<evidence type="ECO:0000313" key="3">
    <source>
        <dbReference type="Proteomes" id="UP000215002"/>
    </source>
</evidence>
<dbReference type="Proteomes" id="UP000215002">
    <property type="component" value="Chromosome"/>
</dbReference>
<sequence length="60" mass="6246">MKIKQLSIAAIMVISATVALSSCKKDSNVMPKSHQTIKRATIDSTALSGGGQGPQSPHKP</sequence>
<gene>
    <name evidence="2" type="ORF">MuYL_4339</name>
</gene>
<reference evidence="2 3" key="1">
    <citation type="submission" date="2017-08" db="EMBL/GenBank/DDBJ databases">
        <title>Complete genome sequence of Mucilaginibacter sp. strain BJC16-A31.</title>
        <authorList>
            <consortium name="Henan University of Science and Technology"/>
            <person name="You X."/>
        </authorList>
    </citation>
    <scope>NUCLEOTIDE SEQUENCE [LARGE SCALE GENOMIC DNA]</scope>
    <source>
        <strain evidence="2 3">BJC16-A31</strain>
    </source>
</reference>
<protein>
    <submittedName>
        <fullName evidence="2">Uncharacterized protein</fullName>
    </submittedName>
</protein>
<keyword evidence="3" id="KW-1185">Reference proteome</keyword>